<evidence type="ECO:0000256" key="2">
    <source>
        <dbReference type="ARBA" id="ARBA00023015"/>
    </source>
</evidence>
<dbReference type="InterPro" id="IPR000847">
    <property type="entry name" value="LysR_HTH_N"/>
</dbReference>
<dbReference type="Gene3D" id="1.10.10.10">
    <property type="entry name" value="Winged helix-like DNA-binding domain superfamily/Winged helix DNA-binding domain"/>
    <property type="match status" value="1"/>
</dbReference>
<accession>A0A5E7FHN9</accession>
<dbReference type="CDD" id="cd05466">
    <property type="entry name" value="PBP2_LTTR_substrate"/>
    <property type="match status" value="1"/>
</dbReference>
<dbReference type="AlphaFoldDB" id="A0A5E7FHN9"/>
<dbReference type="RefSeq" id="WP_150806810.1">
    <property type="nucleotide sequence ID" value="NZ_CABVHY010000037.1"/>
</dbReference>
<evidence type="ECO:0000256" key="4">
    <source>
        <dbReference type="ARBA" id="ARBA00023163"/>
    </source>
</evidence>
<dbReference type="PRINTS" id="PR00039">
    <property type="entry name" value="HTHLYSR"/>
</dbReference>
<dbReference type="GO" id="GO:0000976">
    <property type="term" value="F:transcription cis-regulatory region binding"/>
    <property type="evidence" value="ECO:0007669"/>
    <property type="project" value="TreeGrafter"/>
</dbReference>
<keyword evidence="2" id="KW-0805">Transcription regulation</keyword>
<dbReference type="Gene3D" id="3.40.190.290">
    <property type="match status" value="1"/>
</dbReference>
<reference evidence="6 7" key="1">
    <citation type="submission" date="2019-09" db="EMBL/GenBank/DDBJ databases">
        <authorList>
            <person name="Chandra G."/>
            <person name="Truman W A."/>
        </authorList>
    </citation>
    <scope>NUCLEOTIDE SEQUENCE [LARGE SCALE GENOMIC DNA]</scope>
    <source>
        <strain evidence="6">PS723</strain>
    </source>
</reference>
<dbReference type="Pfam" id="PF00126">
    <property type="entry name" value="HTH_1"/>
    <property type="match status" value="1"/>
</dbReference>
<dbReference type="NCBIfam" id="TIGR03339">
    <property type="entry name" value="phn_lysR"/>
    <property type="match status" value="1"/>
</dbReference>
<dbReference type="OrthoDB" id="6565067at2"/>
<feature type="domain" description="HTH lysR-type" evidence="5">
    <location>
        <begin position="3"/>
        <end position="60"/>
    </location>
</feature>
<name>A0A5E7FHN9_PSEFL</name>
<dbReference type="Pfam" id="PF03466">
    <property type="entry name" value="LysR_substrate"/>
    <property type="match status" value="1"/>
</dbReference>
<dbReference type="SUPFAM" id="SSF46785">
    <property type="entry name" value="Winged helix' DNA-binding domain"/>
    <property type="match status" value="1"/>
</dbReference>
<dbReference type="GO" id="GO:0003700">
    <property type="term" value="F:DNA-binding transcription factor activity"/>
    <property type="evidence" value="ECO:0007669"/>
    <property type="project" value="InterPro"/>
</dbReference>
<gene>
    <name evidence="6" type="primary">cmpR_6</name>
    <name evidence="6" type="ORF">PS723_05591</name>
</gene>
<evidence type="ECO:0000259" key="5">
    <source>
        <dbReference type="PROSITE" id="PS50931"/>
    </source>
</evidence>
<comment type="similarity">
    <text evidence="1">Belongs to the LysR transcriptional regulatory family.</text>
</comment>
<dbReference type="Proteomes" id="UP000379480">
    <property type="component" value="Unassembled WGS sequence"/>
</dbReference>
<evidence type="ECO:0000256" key="3">
    <source>
        <dbReference type="ARBA" id="ARBA00023125"/>
    </source>
</evidence>
<dbReference type="PANTHER" id="PTHR30126:SF94">
    <property type="entry name" value="LYSR FAMILY TRANSCRIPTIONAL REGULATOR"/>
    <property type="match status" value="1"/>
</dbReference>
<keyword evidence="3" id="KW-0238">DNA-binding</keyword>
<proteinExistence type="inferred from homology"/>
<dbReference type="PANTHER" id="PTHR30126">
    <property type="entry name" value="HTH-TYPE TRANSCRIPTIONAL REGULATOR"/>
    <property type="match status" value="1"/>
</dbReference>
<protein>
    <submittedName>
        <fullName evidence="6">HTH-type transcriptional activator CmpR</fullName>
    </submittedName>
</protein>
<dbReference type="EMBL" id="CABVHY010000037">
    <property type="protein sequence ID" value="VVO38434.1"/>
    <property type="molecule type" value="Genomic_DNA"/>
</dbReference>
<evidence type="ECO:0000313" key="6">
    <source>
        <dbReference type="EMBL" id="VVO38434.1"/>
    </source>
</evidence>
<dbReference type="SUPFAM" id="SSF53850">
    <property type="entry name" value="Periplasmic binding protein-like II"/>
    <property type="match status" value="1"/>
</dbReference>
<keyword evidence="4" id="KW-0804">Transcription</keyword>
<dbReference type="FunFam" id="1.10.10.10:FF:000001">
    <property type="entry name" value="LysR family transcriptional regulator"/>
    <property type="match status" value="1"/>
</dbReference>
<evidence type="ECO:0000313" key="7">
    <source>
        <dbReference type="Proteomes" id="UP000379480"/>
    </source>
</evidence>
<dbReference type="PROSITE" id="PS50931">
    <property type="entry name" value="HTH_LYSR"/>
    <property type="match status" value="1"/>
</dbReference>
<dbReference type="InterPro" id="IPR036388">
    <property type="entry name" value="WH-like_DNA-bd_sf"/>
</dbReference>
<dbReference type="InterPro" id="IPR017724">
    <property type="entry name" value="Tscrpt_reg_LysR"/>
</dbReference>
<dbReference type="InterPro" id="IPR036390">
    <property type="entry name" value="WH_DNA-bd_sf"/>
</dbReference>
<organism evidence="6 7">
    <name type="scientific">Pseudomonas fluorescens</name>
    <dbReference type="NCBI Taxonomy" id="294"/>
    <lineage>
        <taxon>Bacteria</taxon>
        <taxon>Pseudomonadati</taxon>
        <taxon>Pseudomonadota</taxon>
        <taxon>Gammaproteobacteria</taxon>
        <taxon>Pseudomonadales</taxon>
        <taxon>Pseudomonadaceae</taxon>
        <taxon>Pseudomonas</taxon>
    </lineage>
</organism>
<evidence type="ECO:0000256" key="1">
    <source>
        <dbReference type="ARBA" id="ARBA00009437"/>
    </source>
</evidence>
<dbReference type="InterPro" id="IPR005119">
    <property type="entry name" value="LysR_subst-bd"/>
</dbReference>
<sequence>MMISHTQLKAFHAVAMNGSFTRAAEQLCLSQPAVSDQVRKLEDCYGVMVFYRDKRLVRLTEVGEQLFGLTQRLFDISVDAHDMLMDYRTLSTGTLNLAVDAPVHVLPYVARFCARYPGVDVKIETANTDEVLQRLFGHQADIALLGRNIEDDRLLKLHLRSDPMLAFVAHDHPWAQRKSICLADLDNTPLVLREQGSVTRLSLEEEMAVAGLRIRKAIEVEGREAAREAVAIGMGVGVVSAAELGSDSRIRGLPIIDCQQRFTETLVCLRAQSSRRILTTFFDMVREAVAPLPAR</sequence>